<dbReference type="AlphaFoldDB" id="A0A5B9W7P2"/>
<dbReference type="OrthoDB" id="213056at2"/>
<protein>
    <submittedName>
        <fullName evidence="1">Uncharacterized protein</fullName>
    </submittedName>
</protein>
<sequence>MTIETFEDHGLRFEYPAGWELDVTDHGQVLTVAVQEPGGLGFALITTDGTRPDPNDVAEAALEAMREEYPDLDASPVLETINDHCTTGHDVEFFAMDMTNAATIRCFRTPRHTVLAFGQWSDAGEDRLPDQVRDVLRSIEDLDE</sequence>
<dbReference type="EMBL" id="CP042997">
    <property type="protein sequence ID" value="QEH36149.1"/>
    <property type="molecule type" value="Genomic_DNA"/>
</dbReference>
<dbReference type="RefSeq" id="WP_148595864.1">
    <property type="nucleotide sequence ID" value="NZ_CP042997.1"/>
</dbReference>
<dbReference type="Proteomes" id="UP000324233">
    <property type="component" value="Chromosome"/>
</dbReference>
<dbReference type="KEGG" id="agv:OJF2_47090"/>
<organism evidence="1 2">
    <name type="scientific">Aquisphaera giovannonii</name>
    <dbReference type="NCBI Taxonomy" id="406548"/>
    <lineage>
        <taxon>Bacteria</taxon>
        <taxon>Pseudomonadati</taxon>
        <taxon>Planctomycetota</taxon>
        <taxon>Planctomycetia</taxon>
        <taxon>Isosphaerales</taxon>
        <taxon>Isosphaeraceae</taxon>
        <taxon>Aquisphaera</taxon>
    </lineage>
</organism>
<keyword evidence="2" id="KW-1185">Reference proteome</keyword>
<reference evidence="1 2" key="1">
    <citation type="submission" date="2019-08" db="EMBL/GenBank/DDBJ databases">
        <title>Deep-cultivation of Planctomycetes and their phenomic and genomic characterization uncovers novel biology.</title>
        <authorList>
            <person name="Wiegand S."/>
            <person name="Jogler M."/>
            <person name="Boedeker C."/>
            <person name="Pinto D."/>
            <person name="Vollmers J."/>
            <person name="Rivas-Marin E."/>
            <person name="Kohn T."/>
            <person name="Peeters S.H."/>
            <person name="Heuer A."/>
            <person name="Rast P."/>
            <person name="Oberbeckmann S."/>
            <person name="Bunk B."/>
            <person name="Jeske O."/>
            <person name="Meyerdierks A."/>
            <person name="Storesund J.E."/>
            <person name="Kallscheuer N."/>
            <person name="Luecker S."/>
            <person name="Lage O.M."/>
            <person name="Pohl T."/>
            <person name="Merkel B.J."/>
            <person name="Hornburger P."/>
            <person name="Mueller R.-W."/>
            <person name="Bruemmer F."/>
            <person name="Labrenz M."/>
            <person name="Spormann A.M."/>
            <person name="Op den Camp H."/>
            <person name="Overmann J."/>
            <person name="Amann R."/>
            <person name="Jetten M.S.M."/>
            <person name="Mascher T."/>
            <person name="Medema M.H."/>
            <person name="Devos D.P."/>
            <person name="Kaster A.-K."/>
            <person name="Ovreas L."/>
            <person name="Rohde M."/>
            <person name="Galperin M.Y."/>
            <person name="Jogler C."/>
        </authorList>
    </citation>
    <scope>NUCLEOTIDE SEQUENCE [LARGE SCALE GENOMIC DNA]</scope>
    <source>
        <strain evidence="1 2">OJF2</strain>
    </source>
</reference>
<evidence type="ECO:0000313" key="1">
    <source>
        <dbReference type="EMBL" id="QEH36149.1"/>
    </source>
</evidence>
<evidence type="ECO:0000313" key="2">
    <source>
        <dbReference type="Proteomes" id="UP000324233"/>
    </source>
</evidence>
<proteinExistence type="predicted"/>
<accession>A0A5B9W7P2</accession>
<name>A0A5B9W7P2_9BACT</name>
<gene>
    <name evidence="1" type="ORF">OJF2_47090</name>
</gene>